<keyword evidence="3 5" id="KW-0067">ATP-binding</keyword>
<keyword evidence="6" id="KW-1185">Reference proteome</keyword>
<proteinExistence type="predicted"/>
<dbReference type="PROSITE" id="PS50893">
    <property type="entry name" value="ABC_TRANSPORTER_2"/>
    <property type="match status" value="1"/>
</dbReference>
<dbReference type="EMBL" id="RBWV01000011">
    <property type="protein sequence ID" value="RKS75302.1"/>
    <property type="molecule type" value="Genomic_DNA"/>
</dbReference>
<evidence type="ECO:0000313" key="5">
    <source>
        <dbReference type="EMBL" id="RKS75302.1"/>
    </source>
</evidence>
<dbReference type="AlphaFoldDB" id="A0A420XPZ0"/>
<dbReference type="PANTHER" id="PTHR42788:SF13">
    <property type="entry name" value="ALIPHATIC SULFONATES IMPORT ATP-BINDING PROTEIN SSUB"/>
    <property type="match status" value="1"/>
</dbReference>
<feature type="domain" description="ABC transporter" evidence="4">
    <location>
        <begin position="22"/>
        <end position="256"/>
    </location>
</feature>
<dbReference type="GO" id="GO:0016887">
    <property type="term" value="F:ATP hydrolysis activity"/>
    <property type="evidence" value="ECO:0007669"/>
    <property type="project" value="InterPro"/>
</dbReference>
<evidence type="ECO:0000256" key="3">
    <source>
        <dbReference type="ARBA" id="ARBA00022840"/>
    </source>
</evidence>
<dbReference type="InterPro" id="IPR027417">
    <property type="entry name" value="P-loop_NTPase"/>
</dbReference>
<gene>
    <name evidence="5" type="ORF">CLV35_1761</name>
</gene>
<dbReference type="Proteomes" id="UP000281955">
    <property type="component" value="Unassembled WGS sequence"/>
</dbReference>
<evidence type="ECO:0000256" key="2">
    <source>
        <dbReference type="ARBA" id="ARBA00022741"/>
    </source>
</evidence>
<organism evidence="5 6">
    <name type="scientific">Motilibacter peucedani</name>
    <dbReference type="NCBI Taxonomy" id="598650"/>
    <lineage>
        <taxon>Bacteria</taxon>
        <taxon>Bacillati</taxon>
        <taxon>Actinomycetota</taxon>
        <taxon>Actinomycetes</taxon>
        <taxon>Motilibacterales</taxon>
        <taxon>Motilibacteraceae</taxon>
        <taxon>Motilibacter</taxon>
    </lineage>
</organism>
<evidence type="ECO:0000259" key="4">
    <source>
        <dbReference type="PROSITE" id="PS50893"/>
    </source>
</evidence>
<dbReference type="InParanoid" id="A0A420XPZ0"/>
<sequence>MSTDQIGATPALGSSTLAVPAVEVRGVSKSFRGRKRRGDARLALDGFDLTVQQGEFVCLLGPSGCGKSTLLNLLAGFSTPDAGEVRVAGEPVRGPGPDRGVLFQSPMLFPWATVMGNVLYGPRARRQLDDDVRAAATELLRTVGLADHADAYPHELSGGMRHRAAFARVLINKPKLLLMDEPFAALDAITRAAMQRFLLDLWQVQRTTIVFVTHDVEEAVLLSDRVVVMSGSPGHSRAEFPVELPRPRSYEDADTLEFVAAKRRIRSVLNTEV</sequence>
<dbReference type="SMART" id="SM00382">
    <property type="entry name" value="AAA"/>
    <property type="match status" value="1"/>
</dbReference>
<comment type="caution">
    <text evidence="5">The sequence shown here is derived from an EMBL/GenBank/DDBJ whole genome shotgun (WGS) entry which is preliminary data.</text>
</comment>
<keyword evidence="2" id="KW-0547">Nucleotide-binding</keyword>
<dbReference type="RefSeq" id="WP_231121629.1">
    <property type="nucleotide sequence ID" value="NZ_RBWV01000011.1"/>
</dbReference>
<dbReference type="SUPFAM" id="SSF52540">
    <property type="entry name" value="P-loop containing nucleoside triphosphate hydrolases"/>
    <property type="match status" value="1"/>
</dbReference>
<dbReference type="PANTHER" id="PTHR42788">
    <property type="entry name" value="TAURINE IMPORT ATP-BINDING PROTEIN-RELATED"/>
    <property type="match status" value="1"/>
</dbReference>
<dbReference type="GO" id="GO:0005524">
    <property type="term" value="F:ATP binding"/>
    <property type="evidence" value="ECO:0007669"/>
    <property type="project" value="UniProtKB-KW"/>
</dbReference>
<protein>
    <submittedName>
        <fullName evidence="5">NitT/TauT family transport system ATP-binding protein/sulfonate transport system ATP-binding protein</fullName>
    </submittedName>
</protein>
<accession>A0A420XPZ0</accession>
<dbReference type="InterPro" id="IPR003439">
    <property type="entry name" value="ABC_transporter-like_ATP-bd"/>
</dbReference>
<reference evidence="5 6" key="1">
    <citation type="submission" date="2018-10" db="EMBL/GenBank/DDBJ databases">
        <title>Genomic Encyclopedia of Archaeal and Bacterial Type Strains, Phase II (KMG-II): from individual species to whole genera.</title>
        <authorList>
            <person name="Goeker M."/>
        </authorList>
    </citation>
    <scope>NUCLEOTIDE SEQUENCE [LARGE SCALE GENOMIC DNA]</scope>
    <source>
        <strain evidence="5 6">RP-AC37</strain>
    </source>
</reference>
<dbReference type="InterPro" id="IPR050166">
    <property type="entry name" value="ABC_transporter_ATP-bind"/>
</dbReference>
<dbReference type="Pfam" id="PF00005">
    <property type="entry name" value="ABC_tran"/>
    <property type="match status" value="1"/>
</dbReference>
<dbReference type="Gene3D" id="3.40.50.300">
    <property type="entry name" value="P-loop containing nucleotide triphosphate hydrolases"/>
    <property type="match status" value="1"/>
</dbReference>
<evidence type="ECO:0000256" key="1">
    <source>
        <dbReference type="ARBA" id="ARBA00022448"/>
    </source>
</evidence>
<name>A0A420XPZ0_9ACTN</name>
<dbReference type="InterPro" id="IPR003593">
    <property type="entry name" value="AAA+_ATPase"/>
</dbReference>
<keyword evidence="1" id="KW-0813">Transport</keyword>
<evidence type="ECO:0000313" key="6">
    <source>
        <dbReference type="Proteomes" id="UP000281955"/>
    </source>
</evidence>
<dbReference type="CDD" id="cd03293">
    <property type="entry name" value="ABC_NrtD_SsuB_transporters"/>
    <property type="match status" value="1"/>
</dbReference>